<protein>
    <submittedName>
        <fullName evidence="1">Uncharacterized protein</fullName>
    </submittedName>
</protein>
<keyword evidence="2" id="KW-1185">Reference proteome</keyword>
<name>A0ACB9DIQ9_ARCLA</name>
<evidence type="ECO:0000313" key="1">
    <source>
        <dbReference type="EMBL" id="KAI3746371.1"/>
    </source>
</evidence>
<sequence>MDTLRTRTSPRTLYETIIRLTTAQKKAIADMGLGSLVHMSLDGVPSKKGFYVVDILNTRTMTLDLKSGSIPITVESSHNLLDLPKASINILDLEDLLEANRTTNEWKKQFNKSKMHPMDVIKVILQNNYIGISNDGSGTMTSVSMLVLDITDATVSTKVEIPEIKPALAAWNVGLLRKRESIEEEMGGFGLMPIKREYMIKLPKQESTPKDEPTTPPREGGKKEYNQCKDEMEVVPIRSISGMLIPIYYSPKFLEELDTSEKKYLKNSKTRKTLPVVVTPKFNETTLDGTPLVAIGTIKERDEVPKFDLGTSPIKDDALPTTASTTQQTSLKMKGKGKQVADDTVQQDNQP</sequence>
<accession>A0ACB9DIQ9</accession>
<proteinExistence type="predicted"/>
<gene>
    <name evidence="1" type="ORF">L6452_08802</name>
</gene>
<evidence type="ECO:0000313" key="2">
    <source>
        <dbReference type="Proteomes" id="UP001055879"/>
    </source>
</evidence>
<comment type="caution">
    <text evidence="1">The sequence shown here is derived from an EMBL/GenBank/DDBJ whole genome shotgun (WGS) entry which is preliminary data.</text>
</comment>
<reference evidence="1 2" key="2">
    <citation type="journal article" date="2022" name="Mol. Ecol. Resour.">
        <title>The genomes of chicory, endive, great burdock and yacon provide insights into Asteraceae paleo-polyploidization history and plant inulin production.</title>
        <authorList>
            <person name="Fan W."/>
            <person name="Wang S."/>
            <person name="Wang H."/>
            <person name="Wang A."/>
            <person name="Jiang F."/>
            <person name="Liu H."/>
            <person name="Zhao H."/>
            <person name="Xu D."/>
            <person name="Zhang Y."/>
        </authorList>
    </citation>
    <scope>NUCLEOTIDE SEQUENCE [LARGE SCALE GENOMIC DNA]</scope>
    <source>
        <strain evidence="2">cv. Niubang</strain>
    </source>
</reference>
<reference evidence="2" key="1">
    <citation type="journal article" date="2022" name="Mol. Ecol. Resour.">
        <title>The genomes of chicory, endive, great burdock and yacon provide insights into Asteraceae palaeo-polyploidization history and plant inulin production.</title>
        <authorList>
            <person name="Fan W."/>
            <person name="Wang S."/>
            <person name="Wang H."/>
            <person name="Wang A."/>
            <person name="Jiang F."/>
            <person name="Liu H."/>
            <person name="Zhao H."/>
            <person name="Xu D."/>
            <person name="Zhang Y."/>
        </authorList>
    </citation>
    <scope>NUCLEOTIDE SEQUENCE [LARGE SCALE GENOMIC DNA]</scope>
    <source>
        <strain evidence="2">cv. Niubang</strain>
    </source>
</reference>
<dbReference type="EMBL" id="CM042049">
    <property type="protein sequence ID" value="KAI3746371.1"/>
    <property type="molecule type" value="Genomic_DNA"/>
</dbReference>
<dbReference type="Proteomes" id="UP001055879">
    <property type="component" value="Linkage Group LG03"/>
</dbReference>
<organism evidence="1 2">
    <name type="scientific">Arctium lappa</name>
    <name type="common">Greater burdock</name>
    <name type="synonym">Lappa major</name>
    <dbReference type="NCBI Taxonomy" id="4217"/>
    <lineage>
        <taxon>Eukaryota</taxon>
        <taxon>Viridiplantae</taxon>
        <taxon>Streptophyta</taxon>
        <taxon>Embryophyta</taxon>
        <taxon>Tracheophyta</taxon>
        <taxon>Spermatophyta</taxon>
        <taxon>Magnoliopsida</taxon>
        <taxon>eudicotyledons</taxon>
        <taxon>Gunneridae</taxon>
        <taxon>Pentapetalae</taxon>
        <taxon>asterids</taxon>
        <taxon>campanulids</taxon>
        <taxon>Asterales</taxon>
        <taxon>Asteraceae</taxon>
        <taxon>Carduoideae</taxon>
        <taxon>Cardueae</taxon>
        <taxon>Arctiinae</taxon>
        <taxon>Arctium</taxon>
    </lineage>
</organism>